<evidence type="ECO:0000256" key="3">
    <source>
        <dbReference type="ARBA" id="ARBA00023239"/>
    </source>
</evidence>
<dbReference type="InterPro" id="IPR050472">
    <property type="entry name" value="Anth_synth/Amidotransfase"/>
</dbReference>
<dbReference type="EMBL" id="LN890287">
    <property type="protein sequence ID" value="CUR53374.1"/>
    <property type="molecule type" value="Genomic_DNA"/>
</dbReference>
<dbReference type="InterPro" id="IPR017926">
    <property type="entry name" value="GATASE"/>
</dbReference>
<evidence type="ECO:0000259" key="5">
    <source>
        <dbReference type="Pfam" id="PF00117"/>
    </source>
</evidence>
<keyword evidence="6" id="KW-0614">Plasmid</keyword>
<name>A0A160SYM3_BUCTT</name>
<dbReference type="PRINTS" id="PR00096">
    <property type="entry name" value="GATASE"/>
</dbReference>
<dbReference type="AlphaFoldDB" id="A0A160SYM3"/>
<dbReference type="GO" id="GO:0002047">
    <property type="term" value="P:phenazine biosynthetic process"/>
    <property type="evidence" value="ECO:0007669"/>
    <property type="project" value="TreeGrafter"/>
</dbReference>
<dbReference type="FunFam" id="3.40.50.880:FF:000003">
    <property type="entry name" value="Anthranilate synthase component II"/>
    <property type="match status" value="1"/>
</dbReference>
<dbReference type="EC" id="4.1.3.27" evidence="1"/>
<dbReference type="GO" id="GO:0004049">
    <property type="term" value="F:anthranilate synthase activity"/>
    <property type="evidence" value="ECO:0007669"/>
    <property type="project" value="UniProtKB-EC"/>
</dbReference>
<dbReference type="Pfam" id="PF00117">
    <property type="entry name" value="GATase"/>
    <property type="match status" value="1"/>
</dbReference>
<protein>
    <recommendedName>
        <fullName evidence="1">anthranilate synthase</fullName>
        <ecNumber evidence="1">4.1.3.27</ecNumber>
    </recommendedName>
</protein>
<keyword evidence="3 6" id="KW-0456">Lyase</keyword>
<dbReference type="PRINTS" id="PR00099">
    <property type="entry name" value="CPSGATASE"/>
</dbReference>
<keyword evidence="7" id="KW-1185">Reference proteome</keyword>
<dbReference type="RefSeq" id="WP_075473014.1">
    <property type="nucleotide sequence ID" value="NZ_LN890287.1"/>
</dbReference>
<feature type="domain" description="Glutamine amidotransferase" evidence="5">
    <location>
        <begin position="5"/>
        <end position="186"/>
    </location>
</feature>
<dbReference type="InterPro" id="IPR029062">
    <property type="entry name" value="Class_I_gatase-like"/>
</dbReference>
<evidence type="ECO:0000256" key="4">
    <source>
        <dbReference type="ARBA" id="ARBA00047683"/>
    </source>
</evidence>
<dbReference type="CDD" id="cd01743">
    <property type="entry name" value="GATase1_Anthranilate_Synthase"/>
    <property type="match status" value="1"/>
</dbReference>
<dbReference type="NCBIfam" id="TIGR00566">
    <property type="entry name" value="trpG_papA"/>
    <property type="match status" value="1"/>
</dbReference>
<sequence>MNDVLILDNLDSFTYNLVDMLKKLNQNVIIYRNTIPVQTIILALTYMKNPIIILSPGPGTPKNSGCLLKIIKFCKGKIPIFGICLGYQAIVSVYGGKICYANKIMHGKVSYIVHDQLEMFLNVPNPLLVARYHSLICDDIPKNLIVNARSKNTIMAIRNNYDRICGLQFHPESILTVYGEILLKKHIQWLRS</sequence>
<dbReference type="PANTHER" id="PTHR43418:SF2">
    <property type="entry name" value="BIFUNCTIONAL PROTEIN TRPGD"/>
    <property type="match status" value="1"/>
</dbReference>
<dbReference type="PROSITE" id="PS51273">
    <property type="entry name" value="GATASE_TYPE_1"/>
    <property type="match status" value="1"/>
</dbReference>
<accession>A0A160SYM3</accession>
<proteinExistence type="predicted"/>
<dbReference type="SUPFAM" id="SSF52317">
    <property type="entry name" value="Class I glutamine amidotransferase-like"/>
    <property type="match status" value="1"/>
</dbReference>
<dbReference type="GO" id="GO:0005829">
    <property type="term" value="C:cytosol"/>
    <property type="evidence" value="ECO:0007669"/>
    <property type="project" value="TreeGrafter"/>
</dbReference>
<dbReference type="Gene3D" id="3.40.50.880">
    <property type="match status" value="1"/>
</dbReference>
<geneLocation type="plasmid" evidence="6">
    <name>pTrp</name>
</geneLocation>
<dbReference type="OrthoDB" id="9806430at2"/>
<dbReference type="Proteomes" id="UP000243633">
    <property type="component" value="Plasmid pTrp"/>
</dbReference>
<dbReference type="PANTHER" id="PTHR43418">
    <property type="entry name" value="MULTIFUNCTIONAL TRYPTOPHAN BIOSYNTHESIS PROTEIN-RELATED"/>
    <property type="match status" value="1"/>
</dbReference>
<dbReference type="GO" id="GO:0000162">
    <property type="term" value="P:L-tryptophan biosynthetic process"/>
    <property type="evidence" value="ECO:0007669"/>
    <property type="project" value="TreeGrafter"/>
</dbReference>
<dbReference type="InterPro" id="IPR006221">
    <property type="entry name" value="TrpG/PapA_dom"/>
</dbReference>
<evidence type="ECO:0000256" key="2">
    <source>
        <dbReference type="ARBA" id="ARBA00022962"/>
    </source>
</evidence>
<dbReference type="GO" id="GO:0004048">
    <property type="term" value="F:anthranilate phosphoribosyltransferase activity"/>
    <property type="evidence" value="ECO:0007669"/>
    <property type="project" value="TreeGrafter"/>
</dbReference>
<dbReference type="PRINTS" id="PR00097">
    <property type="entry name" value="ANTSNTHASEII"/>
</dbReference>
<keyword evidence="2" id="KW-0315">Glutamine amidotransferase</keyword>
<reference evidence="7" key="1">
    <citation type="submission" date="2015-10" db="EMBL/GenBank/DDBJ databases">
        <authorList>
            <person name="Manzano-Marin A."/>
            <person name="Manzano-Marin A."/>
        </authorList>
    </citation>
    <scope>NUCLEOTIDE SEQUENCE [LARGE SCALE GENOMIC DNA]</scope>
    <source>
        <strain evidence="7">BTs</strain>
        <plasmid evidence="7">ptrp</plasmid>
    </source>
</reference>
<evidence type="ECO:0000256" key="1">
    <source>
        <dbReference type="ARBA" id="ARBA00012266"/>
    </source>
</evidence>
<gene>
    <name evidence="6" type="primary">trpG</name>
    <name evidence="6" type="ORF">BTSPAZIEG_0424</name>
</gene>
<organism evidence="6 7">
    <name type="scientific">Buchnera aphidicola subsp. Tuberolachnus salignus</name>
    <dbReference type="NCBI Taxonomy" id="98804"/>
    <lineage>
        <taxon>Bacteria</taxon>
        <taxon>Pseudomonadati</taxon>
        <taxon>Pseudomonadota</taxon>
        <taxon>Gammaproteobacteria</taxon>
        <taxon>Enterobacterales</taxon>
        <taxon>Erwiniaceae</taxon>
        <taxon>Buchnera</taxon>
    </lineage>
</organism>
<evidence type="ECO:0000313" key="7">
    <source>
        <dbReference type="Proteomes" id="UP000243633"/>
    </source>
</evidence>
<evidence type="ECO:0000313" key="6">
    <source>
        <dbReference type="EMBL" id="CUR53374.1"/>
    </source>
</evidence>
<dbReference type="PATRIC" id="fig|98804.3.peg.393"/>
<comment type="catalytic activity">
    <reaction evidence="4">
        <text>chorismate + L-glutamine = anthranilate + pyruvate + L-glutamate + H(+)</text>
        <dbReference type="Rhea" id="RHEA:21732"/>
        <dbReference type="ChEBI" id="CHEBI:15361"/>
        <dbReference type="ChEBI" id="CHEBI:15378"/>
        <dbReference type="ChEBI" id="CHEBI:16567"/>
        <dbReference type="ChEBI" id="CHEBI:29748"/>
        <dbReference type="ChEBI" id="CHEBI:29985"/>
        <dbReference type="ChEBI" id="CHEBI:58359"/>
        <dbReference type="EC" id="4.1.3.27"/>
    </reaction>
</comment>